<feature type="region of interest" description="Disordered" evidence="9">
    <location>
        <begin position="608"/>
        <end position="702"/>
    </location>
</feature>
<dbReference type="AlphaFoldDB" id="A0A9P8FPY1"/>
<keyword evidence="4 11" id="KW-0223">Dioxygenase</keyword>
<keyword evidence="12" id="KW-1185">Reference proteome</keyword>
<evidence type="ECO:0000256" key="6">
    <source>
        <dbReference type="ARBA" id="ARBA00023004"/>
    </source>
</evidence>
<evidence type="ECO:0000256" key="4">
    <source>
        <dbReference type="ARBA" id="ARBA00022964"/>
    </source>
</evidence>
<dbReference type="PROSITE" id="PS50089">
    <property type="entry name" value="ZF_RING_2"/>
    <property type="match status" value="1"/>
</dbReference>
<accession>A0A9P8FPY1</accession>
<feature type="coiled-coil region" evidence="8">
    <location>
        <begin position="511"/>
        <end position="570"/>
    </location>
</feature>
<dbReference type="SUPFAM" id="SSF57850">
    <property type="entry name" value="RING/U-box"/>
    <property type="match status" value="1"/>
</dbReference>
<dbReference type="InterPro" id="IPR042098">
    <property type="entry name" value="TauD-like_sf"/>
</dbReference>
<reference evidence="11" key="1">
    <citation type="journal article" date="2021" name="J Fungi (Basel)">
        <title>Virulence traits and population genomics of the black yeast Aureobasidium melanogenum.</title>
        <authorList>
            <person name="Cernosa A."/>
            <person name="Sun X."/>
            <person name="Gostincar C."/>
            <person name="Fang C."/>
            <person name="Gunde-Cimerman N."/>
            <person name="Song Z."/>
        </authorList>
    </citation>
    <scope>NUCLEOTIDE SEQUENCE</scope>
    <source>
        <strain evidence="11">EXF-9298</strain>
    </source>
</reference>
<dbReference type="GO" id="GO:0016706">
    <property type="term" value="F:2-oxoglutarate-dependent dioxygenase activity"/>
    <property type="evidence" value="ECO:0007669"/>
    <property type="project" value="TreeGrafter"/>
</dbReference>
<evidence type="ECO:0000259" key="10">
    <source>
        <dbReference type="PROSITE" id="PS50089"/>
    </source>
</evidence>
<evidence type="ECO:0000256" key="5">
    <source>
        <dbReference type="ARBA" id="ARBA00023002"/>
    </source>
</evidence>
<keyword evidence="7" id="KW-0863">Zinc-finger</keyword>
<evidence type="ECO:0000256" key="7">
    <source>
        <dbReference type="PROSITE-ProRule" id="PRU00175"/>
    </source>
</evidence>
<keyword evidence="8" id="KW-0175">Coiled coil</keyword>
<dbReference type="InterPro" id="IPR001841">
    <property type="entry name" value="Znf_RING"/>
</dbReference>
<dbReference type="InterPro" id="IPR013083">
    <property type="entry name" value="Znf_RING/FYVE/PHD"/>
</dbReference>
<dbReference type="SUPFAM" id="SSF51197">
    <property type="entry name" value="Clavaminate synthase-like"/>
    <property type="match status" value="1"/>
</dbReference>
<gene>
    <name evidence="11" type="ORF">KCU98_g9069</name>
</gene>
<dbReference type="InterPro" id="IPR003819">
    <property type="entry name" value="TauD/TfdA-like"/>
</dbReference>
<dbReference type="GO" id="GO:0008270">
    <property type="term" value="F:zinc ion binding"/>
    <property type="evidence" value="ECO:0007669"/>
    <property type="project" value="UniProtKB-KW"/>
</dbReference>
<evidence type="ECO:0000256" key="2">
    <source>
        <dbReference type="ARBA" id="ARBA00005896"/>
    </source>
</evidence>
<evidence type="ECO:0000313" key="11">
    <source>
        <dbReference type="EMBL" id="KAG9978988.1"/>
    </source>
</evidence>
<feature type="compositionally biased region" description="Polar residues" evidence="9">
    <location>
        <begin position="687"/>
        <end position="697"/>
    </location>
</feature>
<evidence type="ECO:0000313" key="12">
    <source>
        <dbReference type="Proteomes" id="UP000729357"/>
    </source>
</evidence>
<dbReference type="FunFam" id="3.60.130.10:FF:000008">
    <property type="entry name" value="Alpha-ketoglutarate-dependent taurine dioxygenase"/>
    <property type="match status" value="1"/>
</dbReference>
<feature type="non-terminal residue" evidence="11">
    <location>
        <position position="1"/>
    </location>
</feature>
<organism evidence="11 12">
    <name type="scientific">Aureobasidium melanogenum</name>
    <name type="common">Aureobasidium pullulans var. melanogenum</name>
    <dbReference type="NCBI Taxonomy" id="46634"/>
    <lineage>
        <taxon>Eukaryota</taxon>
        <taxon>Fungi</taxon>
        <taxon>Dikarya</taxon>
        <taxon>Ascomycota</taxon>
        <taxon>Pezizomycotina</taxon>
        <taxon>Dothideomycetes</taxon>
        <taxon>Dothideomycetidae</taxon>
        <taxon>Dothideales</taxon>
        <taxon>Saccotheciaceae</taxon>
        <taxon>Aureobasidium</taxon>
    </lineage>
</organism>
<evidence type="ECO:0000256" key="8">
    <source>
        <dbReference type="SAM" id="Coils"/>
    </source>
</evidence>
<comment type="cofactor">
    <cofactor evidence="1">
        <name>Fe(2+)</name>
        <dbReference type="ChEBI" id="CHEBI:29033"/>
    </cofactor>
</comment>
<evidence type="ECO:0000256" key="1">
    <source>
        <dbReference type="ARBA" id="ARBA00001954"/>
    </source>
</evidence>
<dbReference type="PANTHER" id="PTHR30468">
    <property type="entry name" value="ALPHA-KETOGLUTARATE-DEPENDENT SULFONATE DIOXYGENASE"/>
    <property type="match status" value="1"/>
</dbReference>
<reference evidence="11" key="2">
    <citation type="submission" date="2021-08" db="EMBL/GenBank/DDBJ databases">
        <authorList>
            <person name="Gostincar C."/>
            <person name="Sun X."/>
            <person name="Song Z."/>
            <person name="Gunde-Cimerman N."/>
        </authorList>
    </citation>
    <scope>NUCLEOTIDE SEQUENCE</scope>
    <source>
        <strain evidence="11">EXF-9298</strain>
    </source>
</reference>
<dbReference type="InterPro" id="IPR051323">
    <property type="entry name" value="AtsK-like"/>
</dbReference>
<feature type="compositionally biased region" description="Polar residues" evidence="9">
    <location>
        <begin position="652"/>
        <end position="679"/>
    </location>
</feature>
<dbReference type="Gene3D" id="3.30.40.10">
    <property type="entry name" value="Zinc/RING finger domain, C3HC4 (zinc finger)"/>
    <property type="match status" value="1"/>
</dbReference>
<dbReference type="Proteomes" id="UP000729357">
    <property type="component" value="Unassembled WGS sequence"/>
</dbReference>
<proteinExistence type="inferred from homology"/>
<keyword evidence="3" id="KW-0479">Metal-binding</keyword>
<dbReference type="PANTHER" id="PTHR30468:SF9">
    <property type="entry name" value="ALPHA-KETOGLUTARATE-DEPENDENT TAURINE DIOXYGENASE (AFU_ORTHOLOGUE AFUA_3G01010)"/>
    <property type="match status" value="1"/>
</dbReference>
<comment type="caution">
    <text evidence="11">The sequence shown here is derived from an EMBL/GenBank/DDBJ whole genome shotgun (WGS) entry which is preliminary data.</text>
</comment>
<dbReference type="EMBL" id="JAHFXS010001198">
    <property type="protein sequence ID" value="KAG9978988.1"/>
    <property type="molecule type" value="Genomic_DNA"/>
</dbReference>
<keyword evidence="6" id="KW-0408">Iron</keyword>
<dbReference type="Pfam" id="PF02668">
    <property type="entry name" value="TauD"/>
    <property type="match status" value="1"/>
</dbReference>
<evidence type="ECO:0000256" key="9">
    <source>
        <dbReference type="SAM" id="MobiDB-lite"/>
    </source>
</evidence>
<keyword evidence="7" id="KW-0862">Zinc</keyword>
<feature type="domain" description="RING-type" evidence="10">
    <location>
        <begin position="411"/>
        <end position="452"/>
    </location>
</feature>
<sequence>MAPSAIDPSITDVVQPRKDTLGLPKETRARLEKANVDLSNGYPYRPARPLYLQDAYNIRNEPWEHDDAGARAKKIDPTKRSLFEAASKVEDLTAHIGTEIHGLQLKDLTNQQRDELALLIAERSVVFFRDQDISPQQQKELGEHYGKIEVHPQVPQVPGVEGVSVIWPALQATERAANFRNPGGASRWHTDLVHERQPAGITHLHNDVVPSVGGDTLWASGYAAYEKLSPGFRKIIDGKKAYFKSAHTYLDRNDPNAGPKHIQRIHPIVRVHPATGWKSLFVNRAFTTKIVGLDKAESDVILNYLFDVYERNIDIQLRFKWTPRTSALWDNRITIHNASWDYEKVPRHGTRVTALAEEPYFEEDAPTRRQALGLDADDELNDRTVSHLNPGIPSILAEIMDLPLRCNSLKCRARLTDRAVVTTCSHIFCHPCSISLGLSSSSNGVRVCPACDAQLANPDDAVATQLNPTEDYKTSVLSGLNPTIIMECCSRGIAFYQYQVTQEIMYHEHMAKNLADRYASLNSQMDNVIKDANSEISGLRDRLERMHLEKKALEQKNQELVNAFSEKSKAHQRLTKLYQRAKGTQDAEQMRHAAADDVDHVIQSMQGTGYSGVLRDRTPQRPISMPRRGGGQDLPQVYSHSRVGSYGGSRNEMWSSQNSRGGLDVSQNTGSPSLSSSMANYGRGPPVSSQRQATPNRQPLGEMHHNVTSSQGFGGYGSASGGGVKVGGNMEQQRPQIINRNLSRVIHR</sequence>
<evidence type="ECO:0000256" key="3">
    <source>
        <dbReference type="ARBA" id="ARBA00022723"/>
    </source>
</evidence>
<dbReference type="Gene3D" id="3.60.130.10">
    <property type="entry name" value="Clavaminate synthase-like"/>
    <property type="match status" value="1"/>
</dbReference>
<protein>
    <submittedName>
        <fullName evidence="11">Alpha-ketoglutarate-dependent sulfonate dioxygenase</fullName>
    </submittedName>
</protein>
<name>A0A9P8FPY1_AURME</name>
<keyword evidence="5" id="KW-0560">Oxidoreductase</keyword>
<dbReference type="GO" id="GO:0005737">
    <property type="term" value="C:cytoplasm"/>
    <property type="evidence" value="ECO:0007669"/>
    <property type="project" value="TreeGrafter"/>
</dbReference>
<comment type="similarity">
    <text evidence="2">Belongs to the TfdA dioxygenase family.</text>
</comment>